<dbReference type="Gene3D" id="3.30.160.20">
    <property type="match status" value="1"/>
</dbReference>
<feature type="non-terminal residue" evidence="3">
    <location>
        <position position="165"/>
    </location>
</feature>
<dbReference type="AlphaFoldDB" id="A0A1X6MRH7"/>
<proteinExistence type="predicted"/>
<protein>
    <recommendedName>
        <fullName evidence="2">Prokaryotic-type class I peptide chain release factors domain-containing protein</fullName>
    </recommendedName>
</protein>
<reference evidence="3 4" key="1">
    <citation type="submission" date="2017-04" db="EMBL/GenBank/DDBJ databases">
        <title>Genome Sequence of the Model Brown-Rot Fungus Postia placenta SB12.</title>
        <authorList>
            <consortium name="DOE Joint Genome Institute"/>
            <person name="Gaskell J."/>
            <person name="Kersten P."/>
            <person name="Larrondo L.F."/>
            <person name="Canessa P."/>
            <person name="Martinez D."/>
            <person name="Hibbett D."/>
            <person name="Schmoll M."/>
            <person name="Kubicek C.P."/>
            <person name="Martinez A.T."/>
            <person name="Yadav J."/>
            <person name="Master E."/>
            <person name="Magnuson J.K."/>
            <person name="James T."/>
            <person name="Yaver D."/>
            <person name="Berka R."/>
            <person name="Labutti K."/>
            <person name="Lipzen A."/>
            <person name="Aerts A."/>
            <person name="Barry K."/>
            <person name="Henrissat B."/>
            <person name="Blanchette R."/>
            <person name="Grigoriev I."/>
            <person name="Cullen D."/>
        </authorList>
    </citation>
    <scope>NUCLEOTIDE SEQUENCE [LARGE SCALE GENOMIC DNA]</scope>
    <source>
        <strain evidence="3 4">MAD-698-R-SB12</strain>
    </source>
</reference>
<dbReference type="PANTHER" id="PTHR11075">
    <property type="entry name" value="PEPTIDE CHAIN RELEASE FACTOR"/>
    <property type="match status" value="1"/>
</dbReference>
<feature type="region of interest" description="Disordered" evidence="1">
    <location>
        <begin position="133"/>
        <end position="165"/>
    </location>
</feature>
<name>A0A1X6MRH7_9APHY</name>
<dbReference type="InterPro" id="IPR000352">
    <property type="entry name" value="Pep_chain_release_fac_I"/>
</dbReference>
<dbReference type="SUPFAM" id="SSF110916">
    <property type="entry name" value="Peptidyl-tRNA hydrolase domain-like"/>
    <property type="match status" value="1"/>
</dbReference>
<dbReference type="EMBL" id="KZ110603">
    <property type="protein sequence ID" value="OSX58792.1"/>
    <property type="molecule type" value="Genomic_DNA"/>
</dbReference>
<dbReference type="GeneID" id="36328029"/>
<dbReference type="PANTHER" id="PTHR11075:SF54">
    <property type="entry name" value="LARGE RIBOSOMAL SUBUNIT PROTEIN ML62"/>
    <property type="match status" value="1"/>
</dbReference>
<dbReference type="GO" id="GO:0070126">
    <property type="term" value="P:mitochondrial translational termination"/>
    <property type="evidence" value="ECO:0007669"/>
    <property type="project" value="TreeGrafter"/>
</dbReference>
<dbReference type="Pfam" id="PF00472">
    <property type="entry name" value="RF-1"/>
    <property type="match status" value="1"/>
</dbReference>
<evidence type="ECO:0000259" key="2">
    <source>
        <dbReference type="Pfam" id="PF00472"/>
    </source>
</evidence>
<feature type="compositionally biased region" description="Basic residues" evidence="1">
    <location>
        <begin position="146"/>
        <end position="165"/>
    </location>
</feature>
<feature type="compositionally biased region" description="Basic and acidic residues" evidence="1">
    <location>
        <begin position="133"/>
        <end position="145"/>
    </location>
</feature>
<sequence length="165" mass="18426">LPQPPPLASLQNAADSAQAETWLNTFKAQAIPKDVVEFSFSRSSGPGGQNVNKVNTKATLRCSLDATWIPQWAKEALKQSPAYVSSNRKIMITSTVYRSQAQNIQDCLLKLHNLILSTASAFLVKEPSKEQKARVRNLQRVEKANRKAGKSYRSQVKRGRSSRDW</sequence>
<dbReference type="GO" id="GO:0005762">
    <property type="term" value="C:mitochondrial large ribosomal subunit"/>
    <property type="evidence" value="ECO:0007669"/>
    <property type="project" value="TreeGrafter"/>
</dbReference>
<feature type="domain" description="Prokaryotic-type class I peptide chain release factors" evidence="2">
    <location>
        <begin position="30"/>
        <end position="159"/>
    </location>
</feature>
<dbReference type="InterPro" id="IPR052104">
    <property type="entry name" value="Mito_Release_Factor_mL62"/>
</dbReference>
<dbReference type="STRING" id="670580.A0A1X6MRH7"/>
<organism evidence="3 4">
    <name type="scientific">Postia placenta MAD-698-R-SB12</name>
    <dbReference type="NCBI Taxonomy" id="670580"/>
    <lineage>
        <taxon>Eukaryota</taxon>
        <taxon>Fungi</taxon>
        <taxon>Dikarya</taxon>
        <taxon>Basidiomycota</taxon>
        <taxon>Agaricomycotina</taxon>
        <taxon>Agaricomycetes</taxon>
        <taxon>Polyporales</taxon>
        <taxon>Adustoporiaceae</taxon>
        <taxon>Rhodonia</taxon>
    </lineage>
</organism>
<dbReference type="GO" id="GO:0004045">
    <property type="term" value="F:peptidyl-tRNA hydrolase activity"/>
    <property type="evidence" value="ECO:0007669"/>
    <property type="project" value="TreeGrafter"/>
</dbReference>
<dbReference type="RefSeq" id="XP_024335586.1">
    <property type="nucleotide sequence ID" value="XM_024483080.1"/>
</dbReference>
<dbReference type="GO" id="GO:0016150">
    <property type="term" value="F:translation release factor activity, codon nonspecific"/>
    <property type="evidence" value="ECO:0007669"/>
    <property type="project" value="TreeGrafter"/>
</dbReference>
<dbReference type="Proteomes" id="UP000194127">
    <property type="component" value="Unassembled WGS sequence"/>
</dbReference>
<gene>
    <name evidence="3" type="ORF">POSPLADRAFT_1090426</name>
</gene>
<accession>A0A1X6MRH7</accession>
<evidence type="ECO:0000313" key="4">
    <source>
        <dbReference type="Proteomes" id="UP000194127"/>
    </source>
</evidence>
<evidence type="ECO:0000256" key="1">
    <source>
        <dbReference type="SAM" id="MobiDB-lite"/>
    </source>
</evidence>
<feature type="non-terminal residue" evidence="3">
    <location>
        <position position="1"/>
    </location>
</feature>
<evidence type="ECO:0000313" key="3">
    <source>
        <dbReference type="EMBL" id="OSX58792.1"/>
    </source>
</evidence>
<keyword evidence="4" id="KW-1185">Reference proteome</keyword>
<dbReference type="OrthoDB" id="270639at2759"/>